<dbReference type="EMBL" id="JAPXFL010000008">
    <property type="protein sequence ID" value="KAK9502203.1"/>
    <property type="molecule type" value="Genomic_DNA"/>
</dbReference>
<reference evidence="7 8" key="1">
    <citation type="submission" date="2022-12" db="EMBL/GenBank/DDBJ databases">
        <title>Chromosome-level genome assembly of true bugs.</title>
        <authorList>
            <person name="Ma L."/>
            <person name="Li H."/>
        </authorList>
    </citation>
    <scope>NUCLEOTIDE SEQUENCE [LARGE SCALE GENOMIC DNA]</scope>
    <source>
        <strain evidence="7">Lab_2022b</strain>
    </source>
</reference>
<keyword evidence="4" id="KW-0963">Cytoplasm</keyword>
<dbReference type="AlphaFoldDB" id="A0AAW1CZ98"/>
<comment type="similarity">
    <text evidence="3">Belongs to the MCRIP family.</text>
</comment>
<evidence type="ECO:0000256" key="1">
    <source>
        <dbReference type="ARBA" id="ARBA00004123"/>
    </source>
</evidence>
<sequence length="95" mass="11035">MSTNGKRMQPNSRIKDNLSHQHIPPVQQQEELIKFICDSWNKVCQEYQKGTAQGTPTVAYHTETEPNPMLKDFVPFDLEAFWGKRLVQNITTQNM</sequence>
<proteinExistence type="inferred from homology"/>
<evidence type="ECO:0008006" key="9">
    <source>
        <dbReference type="Google" id="ProtNLM"/>
    </source>
</evidence>
<evidence type="ECO:0000256" key="6">
    <source>
        <dbReference type="SAM" id="MobiDB-lite"/>
    </source>
</evidence>
<comment type="subcellular location">
    <subcellularLocation>
        <location evidence="2">Cytoplasm</location>
        <location evidence="2">Stress granule</location>
    </subcellularLocation>
    <subcellularLocation>
        <location evidence="1">Nucleus</location>
    </subcellularLocation>
</comment>
<dbReference type="Pfam" id="PF14799">
    <property type="entry name" value="FAM195"/>
    <property type="match status" value="1"/>
</dbReference>
<keyword evidence="5" id="KW-0539">Nucleus</keyword>
<protein>
    <recommendedName>
        <fullName evidence="9">Protein FAM195A</fullName>
    </recommendedName>
</protein>
<evidence type="ECO:0000256" key="2">
    <source>
        <dbReference type="ARBA" id="ARBA00004210"/>
    </source>
</evidence>
<evidence type="ECO:0000313" key="7">
    <source>
        <dbReference type="EMBL" id="KAK9502203.1"/>
    </source>
</evidence>
<dbReference type="GO" id="GO:0005634">
    <property type="term" value="C:nucleus"/>
    <property type="evidence" value="ECO:0007669"/>
    <property type="project" value="UniProtKB-SubCell"/>
</dbReference>
<comment type="caution">
    <text evidence="7">The sequence shown here is derived from an EMBL/GenBank/DDBJ whole genome shotgun (WGS) entry which is preliminary data.</text>
</comment>
<gene>
    <name evidence="7" type="ORF">O3M35_011017</name>
</gene>
<dbReference type="Proteomes" id="UP001461498">
    <property type="component" value="Unassembled WGS sequence"/>
</dbReference>
<feature type="compositionally biased region" description="Polar residues" evidence="6">
    <location>
        <begin position="1"/>
        <end position="12"/>
    </location>
</feature>
<evidence type="ECO:0000256" key="5">
    <source>
        <dbReference type="ARBA" id="ARBA00023242"/>
    </source>
</evidence>
<dbReference type="InterPro" id="IPR029428">
    <property type="entry name" value="MCRIP"/>
</dbReference>
<organism evidence="7 8">
    <name type="scientific">Rhynocoris fuscipes</name>
    <dbReference type="NCBI Taxonomy" id="488301"/>
    <lineage>
        <taxon>Eukaryota</taxon>
        <taxon>Metazoa</taxon>
        <taxon>Ecdysozoa</taxon>
        <taxon>Arthropoda</taxon>
        <taxon>Hexapoda</taxon>
        <taxon>Insecta</taxon>
        <taxon>Pterygota</taxon>
        <taxon>Neoptera</taxon>
        <taxon>Paraneoptera</taxon>
        <taxon>Hemiptera</taxon>
        <taxon>Heteroptera</taxon>
        <taxon>Panheteroptera</taxon>
        <taxon>Cimicomorpha</taxon>
        <taxon>Reduviidae</taxon>
        <taxon>Harpactorinae</taxon>
        <taxon>Harpactorini</taxon>
        <taxon>Rhynocoris</taxon>
    </lineage>
</organism>
<name>A0AAW1CZ98_9HEMI</name>
<dbReference type="GO" id="GO:0010494">
    <property type="term" value="C:cytoplasmic stress granule"/>
    <property type="evidence" value="ECO:0007669"/>
    <property type="project" value="UniProtKB-SubCell"/>
</dbReference>
<evidence type="ECO:0000256" key="3">
    <source>
        <dbReference type="ARBA" id="ARBA00010821"/>
    </source>
</evidence>
<evidence type="ECO:0000256" key="4">
    <source>
        <dbReference type="ARBA" id="ARBA00022490"/>
    </source>
</evidence>
<accession>A0AAW1CZ98</accession>
<evidence type="ECO:0000313" key="8">
    <source>
        <dbReference type="Proteomes" id="UP001461498"/>
    </source>
</evidence>
<feature type="region of interest" description="Disordered" evidence="6">
    <location>
        <begin position="1"/>
        <end position="20"/>
    </location>
</feature>
<keyword evidence="8" id="KW-1185">Reference proteome</keyword>